<feature type="transmembrane region" description="Helical" evidence="1">
    <location>
        <begin position="95"/>
        <end position="115"/>
    </location>
</feature>
<proteinExistence type="predicted"/>
<dbReference type="RefSeq" id="WP_074794494.1">
    <property type="nucleotide sequence ID" value="NZ_FOAD01000005.1"/>
</dbReference>
<keyword evidence="1" id="KW-0472">Membrane</keyword>
<feature type="transmembrane region" description="Helical" evidence="1">
    <location>
        <begin position="7"/>
        <end position="31"/>
    </location>
</feature>
<accession>A0A1H7QXF5</accession>
<keyword evidence="1" id="KW-1133">Transmembrane helix</keyword>
<gene>
    <name evidence="2" type="ORF">SAMN04488691_105195</name>
</gene>
<dbReference type="EMBL" id="FOAD01000005">
    <property type="protein sequence ID" value="SEL52666.1"/>
    <property type="molecule type" value="Genomic_DNA"/>
</dbReference>
<protein>
    <submittedName>
        <fullName evidence="2">Uncharacterized protein</fullName>
    </submittedName>
</protein>
<dbReference type="AlphaFoldDB" id="A0A1H7QXF5"/>
<name>A0A1H7QXF5_HALLR</name>
<dbReference type="Proteomes" id="UP000183894">
    <property type="component" value="Unassembled WGS sequence"/>
</dbReference>
<sequence length="117" mass="11827">MIDSDDAYGGVWAGVSTMLVAVLAIGVFVFWTNPVNMGGVVAGLVLALVGLVQVLAPRVSPWVDTLDDHWIGLGWILVGGGVVALGVLASATTGGLVGGLVLGASFMLYGGFVVVSR</sequence>
<evidence type="ECO:0000313" key="3">
    <source>
        <dbReference type="Proteomes" id="UP000183894"/>
    </source>
</evidence>
<evidence type="ECO:0000256" key="1">
    <source>
        <dbReference type="SAM" id="Phobius"/>
    </source>
</evidence>
<organism evidence="2 3">
    <name type="scientific">Haloferax larsenii</name>
    <dbReference type="NCBI Taxonomy" id="302484"/>
    <lineage>
        <taxon>Archaea</taxon>
        <taxon>Methanobacteriati</taxon>
        <taxon>Methanobacteriota</taxon>
        <taxon>Stenosarchaea group</taxon>
        <taxon>Halobacteria</taxon>
        <taxon>Halobacteriales</taxon>
        <taxon>Haloferacaceae</taxon>
        <taxon>Haloferax</taxon>
    </lineage>
</organism>
<dbReference type="OrthoDB" id="264344at2157"/>
<reference evidence="2 3" key="1">
    <citation type="submission" date="2016-10" db="EMBL/GenBank/DDBJ databases">
        <authorList>
            <person name="de Groot N.N."/>
        </authorList>
    </citation>
    <scope>NUCLEOTIDE SEQUENCE [LARGE SCALE GENOMIC DNA]</scope>
    <source>
        <strain evidence="2 3">CDM_5</strain>
    </source>
</reference>
<evidence type="ECO:0000313" key="2">
    <source>
        <dbReference type="EMBL" id="SEL52666.1"/>
    </source>
</evidence>
<feature type="transmembrane region" description="Helical" evidence="1">
    <location>
        <begin position="37"/>
        <end position="57"/>
    </location>
</feature>
<keyword evidence="1" id="KW-0812">Transmembrane</keyword>
<feature type="transmembrane region" description="Helical" evidence="1">
    <location>
        <begin position="69"/>
        <end position="89"/>
    </location>
</feature>